<keyword evidence="1" id="KW-0732">Signal</keyword>
<dbReference type="InterPro" id="IPR011050">
    <property type="entry name" value="Pectin_lyase_fold/virulence"/>
</dbReference>
<dbReference type="Gene3D" id="2.160.20.10">
    <property type="entry name" value="Single-stranded right-handed beta-helix, Pectin lyase-like"/>
    <property type="match status" value="1"/>
</dbReference>
<comment type="caution">
    <text evidence="3">The sequence shown here is derived from an EMBL/GenBank/DDBJ whole genome shotgun (WGS) entry which is preliminary data.</text>
</comment>
<name>A0A851GDK0_9BACT</name>
<organism evidence="3 4">
    <name type="scientific">Oceaniferula marina</name>
    <dbReference type="NCBI Taxonomy" id="2748318"/>
    <lineage>
        <taxon>Bacteria</taxon>
        <taxon>Pseudomonadati</taxon>
        <taxon>Verrucomicrobiota</taxon>
        <taxon>Verrucomicrobiia</taxon>
        <taxon>Verrucomicrobiales</taxon>
        <taxon>Verrucomicrobiaceae</taxon>
        <taxon>Oceaniferula</taxon>
    </lineage>
</organism>
<dbReference type="InterPro" id="IPR039448">
    <property type="entry name" value="Beta_helix"/>
</dbReference>
<dbReference type="Pfam" id="PF13229">
    <property type="entry name" value="Beta_helix"/>
    <property type="match status" value="1"/>
</dbReference>
<protein>
    <submittedName>
        <fullName evidence="3">Right-handed parallel beta-helix repeat-containing protein</fullName>
    </submittedName>
</protein>
<evidence type="ECO:0000256" key="1">
    <source>
        <dbReference type="SAM" id="SignalP"/>
    </source>
</evidence>
<dbReference type="AlphaFoldDB" id="A0A851GDK0"/>
<dbReference type="PROSITE" id="PS51257">
    <property type="entry name" value="PROKAR_LIPOPROTEIN"/>
    <property type="match status" value="1"/>
</dbReference>
<evidence type="ECO:0000313" key="3">
    <source>
        <dbReference type="EMBL" id="NWK55838.1"/>
    </source>
</evidence>
<accession>A0A851GDK0</accession>
<dbReference type="InterPro" id="IPR012334">
    <property type="entry name" value="Pectin_lyas_fold"/>
</dbReference>
<reference evidence="3 4" key="1">
    <citation type="submission" date="2020-07" db="EMBL/GenBank/DDBJ databases">
        <title>Roseicoccus Jingziensis gen. nov., sp. nov., isolated from coastal seawater.</title>
        <authorList>
            <person name="Feng X."/>
        </authorList>
    </citation>
    <scope>NUCLEOTIDE SEQUENCE [LARGE SCALE GENOMIC DNA]</scope>
    <source>
        <strain evidence="3 4">N1E253</strain>
    </source>
</reference>
<dbReference type="SUPFAM" id="SSF51126">
    <property type="entry name" value="Pectin lyase-like"/>
    <property type="match status" value="1"/>
</dbReference>
<dbReference type="EMBL" id="JACBAZ010000003">
    <property type="protein sequence ID" value="NWK55838.1"/>
    <property type="molecule type" value="Genomic_DNA"/>
</dbReference>
<evidence type="ECO:0000259" key="2">
    <source>
        <dbReference type="Pfam" id="PF13229"/>
    </source>
</evidence>
<proteinExistence type="predicted"/>
<feature type="signal peptide" evidence="1">
    <location>
        <begin position="1"/>
        <end position="23"/>
    </location>
</feature>
<feature type="domain" description="Right handed beta helix" evidence="2">
    <location>
        <begin position="93"/>
        <end position="237"/>
    </location>
</feature>
<dbReference type="Proteomes" id="UP000557872">
    <property type="component" value="Unassembled WGS sequence"/>
</dbReference>
<sequence>MMSKSQAAWLCSWLLFCSGFACGEVLKVDNTDELRRQLGRLKPGVTLSLAPGNYGNGFWIKNVKGTKDRPILITGADKQNPPVFSGGKEALHFVNCHFITLQNVHVSGCSANGINADDGGSYDSPSTGMRFENVRIENIGPSGNRDGLKLSGLVQFVVKGCSISGWGGSAVDMVGCRDGIIDQCQFRGKQGYSQQSGIQAKGGSERVTIMRSFFKDAGLRAVNLGGSTGLKFFRPKAKGYEAKEIKVQGNYFVGSMSPVAFVTSIKCEVRMNTMVYPQKWVVRILQEQPTDTFQPCQQGVFEANLVVYDKRVQTFVNVGPNTKPETFDFHKNAWFCSDGDRRPSLPVKETEGVYQVDPMLEQTPTFKSKVKSRDRRLSGIGACAFKKSE</sequence>
<gene>
    <name evidence="3" type="ORF">HW115_09465</name>
</gene>
<dbReference type="RefSeq" id="WP_178932376.1">
    <property type="nucleotide sequence ID" value="NZ_JACBAZ010000003.1"/>
</dbReference>
<evidence type="ECO:0000313" key="4">
    <source>
        <dbReference type="Proteomes" id="UP000557872"/>
    </source>
</evidence>
<feature type="chain" id="PRO_5032935556" evidence="1">
    <location>
        <begin position="24"/>
        <end position="389"/>
    </location>
</feature>
<keyword evidence="4" id="KW-1185">Reference proteome</keyword>